<comment type="caution">
    <text evidence="1">The sequence shown here is derived from an EMBL/GenBank/DDBJ whole genome shotgun (WGS) entry which is preliminary data.</text>
</comment>
<dbReference type="Proteomes" id="UP001164539">
    <property type="component" value="Chromosome 2"/>
</dbReference>
<keyword evidence="2" id="KW-1185">Reference proteome</keyword>
<sequence length="458" mass="51405">MEPKSRQLFSVTRKEPELIVPARPTPREVKQLSDIDDQESLRVNLPVIFFYRNNPSPSMKGKDPAKVIREALSKALVFYYPVAGRLQEGPNRKLVVDCNGEGVLFVEADADIKLEQLGDSIHPPFPYAEEVMYGIPGFTEIIGCPLLFIQVTRLICGGFILALIFNHTLFDGSGLIQFLKSLMEFARGADSPSLMPVWQREVFNARDPPQITCTHHEYKKENESEGEFVGTMPVEPIKSFYFGPKELNSIRNHVPPPFRNSSTFELVTACVWRCRTIALELDPEQIVRLSSVVNIRGKHYNIRLPPGYYGNAFASPAVCTKVNDLCENSLGYAVELVKKVKATMNEEYIKSVADYMVISGRPMLRVEGNFVVSSVSALAVEEIDFGWGKPVYAGPAATLPSFSFQLKYQNKDGDDGILVLLCMSQATMERFEKELNKITQGSVDDLYKIERAEILSKL</sequence>
<dbReference type="EMBL" id="CM051395">
    <property type="protein sequence ID" value="KAJ4724416.1"/>
    <property type="molecule type" value="Genomic_DNA"/>
</dbReference>
<proteinExistence type="predicted"/>
<protein>
    <submittedName>
        <fullName evidence="1">Benzyl alcohol O-benzoyltransferase</fullName>
    </submittedName>
</protein>
<gene>
    <name evidence="1" type="ORF">OWV82_003410</name>
</gene>
<evidence type="ECO:0000313" key="1">
    <source>
        <dbReference type="EMBL" id="KAJ4724416.1"/>
    </source>
</evidence>
<name>A0ACC1YKV3_MELAZ</name>
<accession>A0ACC1YKV3</accession>
<evidence type="ECO:0000313" key="2">
    <source>
        <dbReference type="Proteomes" id="UP001164539"/>
    </source>
</evidence>
<reference evidence="1 2" key="1">
    <citation type="journal article" date="2023" name="Science">
        <title>Complex scaffold remodeling in plant triterpene biosynthesis.</title>
        <authorList>
            <person name="De La Pena R."/>
            <person name="Hodgson H."/>
            <person name="Liu J.C."/>
            <person name="Stephenson M.J."/>
            <person name="Martin A.C."/>
            <person name="Owen C."/>
            <person name="Harkess A."/>
            <person name="Leebens-Mack J."/>
            <person name="Jimenez L.E."/>
            <person name="Osbourn A."/>
            <person name="Sattely E.S."/>
        </authorList>
    </citation>
    <scope>NUCLEOTIDE SEQUENCE [LARGE SCALE GENOMIC DNA]</scope>
    <source>
        <strain evidence="2">cv. JPN11</strain>
        <tissue evidence="1">Leaf</tissue>
    </source>
</reference>
<organism evidence="1 2">
    <name type="scientific">Melia azedarach</name>
    <name type="common">Chinaberry tree</name>
    <dbReference type="NCBI Taxonomy" id="155640"/>
    <lineage>
        <taxon>Eukaryota</taxon>
        <taxon>Viridiplantae</taxon>
        <taxon>Streptophyta</taxon>
        <taxon>Embryophyta</taxon>
        <taxon>Tracheophyta</taxon>
        <taxon>Spermatophyta</taxon>
        <taxon>Magnoliopsida</taxon>
        <taxon>eudicotyledons</taxon>
        <taxon>Gunneridae</taxon>
        <taxon>Pentapetalae</taxon>
        <taxon>rosids</taxon>
        <taxon>malvids</taxon>
        <taxon>Sapindales</taxon>
        <taxon>Meliaceae</taxon>
        <taxon>Melia</taxon>
    </lineage>
</organism>